<dbReference type="PANTHER" id="PTHR10015:SF338">
    <property type="entry name" value="HEAT STRESS TRANSCRIPTION FACTOR A-2"/>
    <property type="match status" value="1"/>
</dbReference>
<dbReference type="Proteomes" id="UP001418222">
    <property type="component" value="Unassembled WGS sequence"/>
</dbReference>
<comment type="subcellular location">
    <subcellularLocation>
        <location evidence="1">Nucleus</location>
    </subcellularLocation>
</comment>
<evidence type="ECO:0000256" key="1">
    <source>
        <dbReference type="ARBA" id="ARBA00004123"/>
    </source>
</evidence>
<evidence type="ECO:0000256" key="6">
    <source>
        <dbReference type="ARBA" id="ARBA00023125"/>
    </source>
</evidence>
<dbReference type="InterPro" id="IPR036390">
    <property type="entry name" value="WH_DNA-bd_sf"/>
</dbReference>
<evidence type="ECO:0000256" key="5">
    <source>
        <dbReference type="ARBA" id="ARBA00023016"/>
    </source>
</evidence>
<dbReference type="GO" id="GO:0005634">
    <property type="term" value="C:nucleus"/>
    <property type="evidence" value="ECO:0007669"/>
    <property type="project" value="UniProtKB-SubCell"/>
</dbReference>
<evidence type="ECO:0000313" key="12">
    <source>
        <dbReference type="Proteomes" id="UP001418222"/>
    </source>
</evidence>
<comment type="subunit">
    <text evidence="2">Homotrimer.</text>
</comment>
<evidence type="ECO:0000256" key="4">
    <source>
        <dbReference type="ARBA" id="ARBA00023015"/>
    </source>
</evidence>
<organism evidence="11 12">
    <name type="scientific">Platanthera zijinensis</name>
    <dbReference type="NCBI Taxonomy" id="2320716"/>
    <lineage>
        <taxon>Eukaryota</taxon>
        <taxon>Viridiplantae</taxon>
        <taxon>Streptophyta</taxon>
        <taxon>Embryophyta</taxon>
        <taxon>Tracheophyta</taxon>
        <taxon>Spermatophyta</taxon>
        <taxon>Magnoliopsida</taxon>
        <taxon>Liliopsida</taxon>
        <taxon>Asparagales</taxon>
        <taxon>Orchidaceae</taxon>
        <taxon>Orchidoideae</taxon>
        <taxon>Orchideae</taxon>
        <taxon>Orchidinae</taxon>
        <taxon>Platanthera</taxon>
    </lineage>
</organism>
<dbReference type="Pfam" id="PF00447">
    <property type="entry name" value="HSF_DNA-bind"/>
    <property type="match status" value="1"/>
</dbReference>
<evidence type="ECO:0000256" key="3">
    <source>
        <dbReference type="ARBA" id="ARBA00022553"/>
    </source>
</evidence>
<reference evidence="11 12" key="1">
    <citation type="journal article" date="2022" name="Nat. Plants">
        <title>Genomes of leafy and leafless Platanthera orchids illuminate the evolution of mycoheterotrophy.</title>
        <authorList>
            <person name="Li M.H."/>
            <person name="Liu K.W."/>
            <person name="Li Z."/>
            <person name="Lu H.C."/>
            <person name="Ye Q.L."/>
            <person name="Zhang D."/>
            <person name="Wang J.Y."/>
            <person name="Li Y.F."/>
            <person name="Zhong Z.M."/>
            <person name="Liu X."/>
            <person name="Yu X."/>
            <person name="Liu D.K."/>
            <person name="Tu X.D."/>
            <person name="Liu B."/>
            <person name="Hao Y."/>
            <person name="Liao X.Y."/>
            <person name="Jiang Y.T."/>
            <person name="Sun W.H."/>
            <person name="Chen J."/>
            <person name="Chen Y.Q."/>
            <person name="Ai Y."/>
            <person name="Zhai J.W."/>
            <person name="Wu S.S."/>
            <person name="Zhou Z."/>
            <person name="Hsiao Y.Y."/>
            <person name="Wu W.L."/>
            <person name="Chen Y.Y."/>
            <person name="Lin Y.F."/>
            <person name="Hsu J.L."/>
            <person name="Li C.Y."/>
            <person name="Wang Z.W."/>
            <person name="Zhao X."/>
            <person name="Zhong W.Y."/>
            <person name="Ma X.K."/>
            <person name="Ma L."/>
            <person name="Huang J."/>
            <person name="Chen G.Z."/>
            <person name="Huang M.Z."/>
            <person name="Huang L."/>
            <person name="Peng D.H."/>
            <person name="Luo Y.B."/>
            <person name="Zou S.Q."/>
            <person name="Chen S.P."/>
            <person name="Lan S."/>
            <person name="Tsai W.C."/>
            <person name="Van de Peer Y."/>
            <person name="Liu Z.J."/>
        </authorList>
    </citation>
    <scope>NUCLEOTIDE SEQUENCE [LARGE SCALE GENOMIC DNA]</scope>
    <source>
        <strain evidence="11">Lor287</strain>
    </source>
</reference>
<dbReference type="InterPro" id="IPR000232">
    <property type="entry name" value="HSF_DNA-bd"/>
</dbReference>
<evidence type="ECO:0000256" key="9">
    <source>
        <dbReference type="RuleBase" id="RU004020"/>
    </source>
</evidence>
<evidence type="ECO:0000256" key="2">
    <source>
        <dbReference type="ARBA" id="ARBA00011233"/>
    </source>
</evidence>
<feature type="domain" description="HSF-type DNA-binding" evidence="10">
    <location>
        <begin position="75"/>
        <end position="99"/>
    </location>
</feature>
<dbReference type="FunFam" id="1.10.10.10:FF:000057">
    <property type="entry name" value="Heat shock transcription factor 1"/>
    <property type="match status" value="1"/>
</dbReference>
<dbReference type="PROSITE" id="PS00434">
    <property type="entry name" value="HSF_DOMAIN"/>
    <property type="match status" value="1"/>
</dbReference>
<evidence type="ECO:0000313" key="11">
    <source>
        <dbReference type="EMBL" id="KAK8935975.1"/>
    </source>
</evidence>
<dbReference type="GO" id="GO:0000978">
    <property type="term" value="F:RNA polymerase II cis-regulatory region sequence-specific DNA binding"/>
    <property type="evidence" value="ECO:0007669"/>
    <property type="project" value="TreeGrafter"/>
</dbReference>
<proteinExistence type="inferred from homology"/>
<evidence type="ECO:0000256" key="8">
    <source>
        <dbReference type="ARBA" id="ARBA00023242"/>
    </source>
</evidence>
<sequence length="325" mass="37109">MEGGFDSVVLIKEEEDEDPTIPQPLPGLHDTAPPPFLTKTFDMVEDPVTDSVVSWNRACNSFVVWDSHAFATKLLPRYFKHSNFSSFVRQLNTYGFRKVDPDRWEFANEEFLGGQRHLLKNIKRRRNAAGQSSADPGQIGMESEVEKMRAERDILMMEIVRLRQQQQSSRAQLLSMEDRMLGAERKQKQAMAFLATTLKNPEFIHKILMRRELGSPGKKRRLPPPPPMTENLWADGNAGTMEEFFLKIESDSQSSGTNELELESTVQSSEEMMDSMWEELLNENFDGVPHREIDAEVEELVAESCGWGEDVSCLAERMGFLDSKN</sequence>
<dbReference type="GO" id="GO:0006357">
    <property type="term" value="P:regulation of transcription by RNA polymerase II"/>
    <property type="evidence" value="ECO:0007669"/>
    <property type="project" value="TreeGrafter"/>
</dbReference>
<evidence type="ECO:0000256" key="7">
    <source>
        <dbReference type="ARBA" id="ARBA00023163"/>
    </source>
</evidence>
<keyword evidence="5" id="KW-0346">Stress response</keyword>
<dbReference type="InterPro" id="IPR036388">
    <property type="entry name" value="WH-like_DNA-bd_sf"/>
</dbReference>
<dbReference type="GO" id="GO:0003700">
    <property type="term" value="F:DNA-binding transcription factor activity"/>
    <property type="evidence" value="ECO:0007669"/>
    <property type="project" value="InterPro"/>
</dbReference>
<keyword evidence="8" id="KW-0539">Nucleus</keyword>
<keyword evidence="12" id="KW-1185">Reference proteome</keyword>
<dbReference type="SMART" id="SM00415">
    <property type="entry name" value="HSF"/>
    <property type="match status" value="1"/>
</dbReference>
<accession>A0AAP0BDX2</accession>
<keyword evidence="6" id="KW-0238">DNA-binding</keyword>
<keyword evidence="4" id="KW-0805">Transcription regulation</keyword>
<dbReference type="SUPFAM" id="SSF46785">
    <property type="entry name" value="Winged helix' DNA-binding domain"/>
    <property type="match status" value="1"/>
</dbReference>
<dbReference type="Gene3D" id="1.10.10.10">
    <property type="entry name" value="Winged helix-like DNA-binding domain superfamily/Winged helix DNA-binding domain"/>
    <property type="match status" value="1"/>
</dbReference>
<gene>
    <name evidence="11" type="primary">HSFA2B</name>
    <name evidence="11" type="ORF">KSP39_PZI013678</name>
</gene>
<evidence type="ECO:0000259" key="10">
    <source>
        <dbReference type="PROSITE" id="PS00434"/>
    </source>
</evidence>
<dbReference type="EMBL" id="JBBWWQ010000011">
    <property type="protein sequence ID" value="KAK8935975.1"/>
    <property type="molecule type" value="Genomic_DNA"/>
</dbReference>
<dbReference type="PRINTS" id="PR00056">
    <property type="entry name" value="HSFDOMAIN"/>
</dbReference>
<dbReference type="GO" id="GO:0034605">
    <property type="term" value="P:cellular response to heat"/>
    <property type="evidence" value="ECO:0007669"/>
    <property type="project" value="TreeGrafter"/>
</dbReference>
<protein>
    <submittedName>
        <fullName evidence="11">Heat stress transcription factor A-2b</fullName>
    </submittedName>
</protein>
<comment type="similarity">
    <text evidence="9">Belongs to the HSF family.</text>
</comment>
<keyword evidence="7" id="KW-0804">Transcription</keyword>
<comment type="caution">
    <text evidence="11">The sequence shown here is derived from an EMBL/GenBank/DDBJ whole genome shotgun (WGS) entry which is preliminary data.</text>
</comment>
<keyword evidence="3" id="KW-0597">Phosphoprotein</keyword>
<dbReference type="PANTHER" id="PTHR10015">
    <property type="entry name" value="HEAT SHOCK TRANSCRIPTION FACTOR"/>
    <property type="match status" value="1"/>
</dbReference>
<dbReference type="AlphaFoldDB" id="A0AAP0BDX2"/>
<name>A0AAP0BDX2_9ASPA</name>